<reference evidence="2" key="2">
    <citation type="submission" date="2020-05" db="UniProtKB">
        <authorList>
            <consortium name="EnsemblMetazoa"/>
        </authorList>
    </citation>
    <scope>IDENTIFICATION</scope>
    <source>
        <strain evidence="2">JHB</strain>
    </source>
</reference>
<dbReference type="eggNOG" id="KOG2031">
    <property type="taxonomic scope" value="Eukaryota"/>
</dbReference>
<dbReference type="SUPFAM" id="SSF56024">
    <property type="entry name" value="Phospholipase D/nuclease"/>
    <property type="match status" value="1"/>
</dbReference>
<sequence length="142" mass="15897">MSDTQMVSDVAGCALTHVEEERVSAEDVLFIQLLEDESFNAEELAGPDEMSPAVVGLMPVNRGDKQSAKAEWGVYNKSAKFEAPLRINSYEKGVLFLLTKTSSRWNRRVVKHPAFPMPYDVPIIPYAPEDSPLLDPTESVRW</sequence>
<proteinExistence type="predicted"/>
<evidence type="ECO:0000313" key="1">
    <source>
        <dbReference type="EMBL" id="EDS35263.1"/>
    </source>
</evidence>
<dbReference type="GO" id="GO:0008081">
    <property type="term" value="F:phosphoric diester hydrolase activity"/>
    <property type="evidence" value="ECO:0007669"/>
    <property type="project" value="InterPro"/>
</dbReference>
<dbReference type="EnsemblMetazoa" id="CPIJ002262-RA">
    <property type="protein sequence ID" value="CPIJ002262-PA"/>
    <property type="gene ID" value="CPIJ002262"/>
</dbReference>
<dbReference type="AlphaFoldDB" id="B0W5E3"/>
<name>B0W5E3_CULQU</name>
<dbReference type="InParanoid" id="B0W5E3"/>
<dbReference type="STRING" id="7176.B0W5E3"/>
<protein>
    <submittedName>
        <fullName evidence="1 2">Tyrosyl-dna phosphodiesterase</fullName>
    </submittedName>
</protein>
<dbReference type="Proteomes" id="UP000002320">
    <property type="component" value="Unassembled WGS sequence"/>
</dbReference>
<organism>
    <name type="scientific">Culex quinquefasciatus</name>
    <name type="common">Southern house mosquito</name>
    <name type="synonym">Culex pungens</name>
    <dbReference type="NCBI Taxonomy" id="7176"/>
    <lineage>
        <taxon>Eukaryota</taxon>
        <taxon>Metazoa</taxon>
        <taxon>Ecdysozoa</taxon>
        <taxon>Arthropoda</taxon>
        <taxon>Hexapoda</taxon>
        <taxon>Insecta</taxon>
        <taxon>Pterygota</taxon>
        <taxon>Neoptera</taxon>
        <taxon>Endopterygota</taxon>
        <taxon>Diptera</taxon>
        <taxon>Nematocera</taxon>
        <taxon>Culicoidea</taxon>
        <taxon>Culicidae</taxon>
        <taxon>Culicinae</taxon>
        <taxon>Culicini</taxon>
        <taxon>Culex</taxon>
        <taxon>Culex</taxon>
    </lineage>
</organism>
<dbReference type="EMBL" id="DS231842">
    <property type="protein sequence ID" value="EDS35263.1"/>
    <property type="molecule type" value="Genomic_DNA"/>
</dbReference>
<reference evidence="1" key="1">
    <citation type="submission" date="2007-03" db="EMBL/GenBank/DDBJ databases">
        <title>Annotation of Culex pipiens quinquefasciatus.</title>
        <authorList>
            <consortium name="The Broad Institute Genome Sequencing Platform"/>
            <person name="Atkinson P.W."/>
            <person name="Hemingway J."/>
            <person name="Christensen B.M."/>
            <person name="Higgs S."/>
            <person name="Kodira C."/>
            <person name="Hannick L."/>
            <person name="Megy K."/>
            <person name="O'Leary S."/>
            <person name="Pearson M."/>
            <person name="Haas B.J."/>
            <person name="Mauceli E."/>
            <person name="Wortman J.R."/>
            <person name="Lee N.H."/>
            <person name="Guigo R."/>
            <person name="Stanke M."/>
            <person name="Alvarado L."/>
            <person name="Amedeo P."/>
            <person name="Antoine C.H."/>
            <person name="Arensburger P."/>
            <person name="Bidwell S.L."/>
            <person name="Crawford M."/>
            <person name="Camaro F."/>
            <person name="Devon K."/>
            <person name="Engels R."/>
            <person name="Hammond M."/>
            <person name="Howarth C."/>
            <person name="Koehrsen M."/>
            <person name="Lawson D."/>
            <person name="Montgomery P."/>
            <person name="Nene V."/>
            <person name="Nusbaum C."/>
            <person name="Puiu D."/>
            <person name="Romero-Severson J."/>
            <person name="Severson D.W."/>
            <person name="Shumway M."/>
            <person name="Sisk P."/>
            <person name="Stolte C."/>
            <person name="Zeng Q."/>
            <person name="Eisenstadt E."/>
            <person name="Fraser-Liggett C."/>
            <person name="Strausberg R."/>
            <person name="Galagan J."/>
            <person name="Birren B."/>
            <person name="Collins F.H."/>
        </authorList>
    </citation>
    <scope>NUCLEOTIDE SEQUENCE [LARGE SCALE GENOMIC DNA]</scope>
    <source>
        <strain evidence="1">JHB</strain>
    </source>
</reference>
<accession>B0W5E3</accession>
<dbReference type="Pfam" id="PF06087">
    <property type="entry name" value="Tyr-DNA_phospho"/>
    <property type="match status" value="1"/>
</dbReference>
<dbReference type="HOGENOM" id="CLU_1817662_0_0_1"/>
<dbReference type="VEuPathDB" id="VectorBase:CQUJHB005838"/>
<dbReference type="GO" id="GO:0005634">
    <property type="term" value="C:nucleus"/>
    <property type="evidence" value="ECO:0007669"/>
    <property type="project" value="InterPro"/>
</dbReference>
<dbReference type="Gene3D" id="3.30.870.10">
    <property type="entry name" value="Endonuclease Chain A"/>
    <property type="match status" value="1"/>
</dbReference>
<dbReference type="OrthoDB" id="47785at2759"/>
<evidence type="ECO:0000313" key="3">
    <source>
        <dbReference type="Proteomes" id="UP000002320"/>
    </source>
</evidence>
<gene>
    <name evidence="2" type="primary">6033490</name>
    <name evidence="1" type="ORF">CpipJ_CPIJ002262</name>
</gene>
<dbReference type="KEGG" id="cqu:CpipJ_CPIJ002262"/>
<keyword evidence="3" id="KW-1185">Reference proteome</keyword>
<dbReference type="VEuPathDB" id="VectorBase:CPIJ002262"/>
<dbReference type="GO" id="GO:0006281">
    <property type="term" value="P:DNA repair"/>
    <property type="evidence" value="ECO:0007669"/>
    <property type="project" value="InterPro"/>
</dbReference>
<evidence type="ECO:0000313" key="2">
    <source>
        <dbReference type="EnsemblMetazoa" id="CPIJ002262-PA"/>
    </source>
</evidence>
<dbReference type="InterPro" id="IPR010347">
    <property type="entry name" value="Tdp1"/>
</dbReference>